<sequence>MVPPITVPNQLVTASTGTFVSFTVGALLLWTGSQGLIMRRSTCRSVRPLLTLHHHGICFLSTIHRHSLLSISMNISKKCYQGPVSDLYAVFPLKLDQTQGQCLQGNGGWGDDQFLFACSKVGDTVHEDRTLMVNFLKDSLQLAVVCMNGCTILLDSECPFVPIKNVGDVSAGFRMALIRYPNFFACNDLHLPDLRRYCIVGLIPNDSGRASALMRC</sequence>
<keyword evidence="1" id="KW-0812">Transmembrane</keyword>
<dbReference type="Proteomes" id="UP001054821">
    <property type="component" value="Chromosome 3"/>
</dbReference>
<evidence type="ECO:0000256" key="1">
    <source>
        <dbReference type="SAM" id="Phobius"/>
    </source>
</evidence>
<feature type="transmembrane region" description="Helical" evidence="1">
    <location>
        <begin position="12"/>
        <end position="30"/>
    </location>
</feature>
<gene>
    <name evidence="2" type="ORF">L3X38_016613</name>
</gene>
<keyword evidence="1" id="KW-0472">Membrane</keyword>
<dbReference type="AlphaFoldDB" id="A0AAD4Z8E4"/>
<comment type="caution">
    <text evidence="2">The sequence shown here is derived from an EMBL/GenBank/DDBJ whole genome shotgun (WGS) entry which is preliminary data.</text>
</comment>
<evidence type="ECO:0000313" key="2">
    <source>
        <dbReference type="EMBL" id="KAI5337342.1"/>
    </source>
</evidence>
<dbReference type="EMBL" id="JAJFAZ020000003">
    <property type="protein sequence ID" value="KAI5337342.1"/>
    <property type="molecule type" value="Genomic_DNA"/>
</dbReference>
<keyword evidence="1" id="KW-1133">Transmembrane helix</keyword>
<name>A0AAD4Z8E4_PRUDU</name>
<accession>A0AAD4Z8E4</accession>
<organism evidence="2 3">
    <name type="scientific">Prunus dulcis</name>
    <name type="common">Almond</name>
    <name type="synonym">Amygdalus dulcis</name>
    <dbReference type="NCBI Taxonomy" id="3755"/>
    <lineage>
        <taxon>Eukaryota</taxon>
        <taxon>Viridiplantae</taxon>
        <taxon>Streptophyta</taxon>
        <taxon>Embryophyta</taxon>
        <taxon>Tracheophyta</taxon>
        <taxon>Spermatophyta</taxon>
        <taxon>Magnoliopsida</taxon>
        <taxon>eudicotyledons</taxon>
        <taxon>Gunneridae</taxon>
        <taxon>Pentapetalae</taxon>
        <taxon>rosids</taxon>
        <taxon>fabids</taxon>
        <taxon>Rosales</taxon>
        <taxon>Rosaceae</taxon>
        <taxon>Amygdaloideae</taxon>
        <taxon>Amygdaleae</taxon>
        <taxon>Prunus</taxon>
    </lineage>
</organism>
<keyword evidence="3" id="KW-1185">Reference proteome</keyword>
<proteinExistence type="predicted"/>
<evidence type="ECO:0000313" key="3">
    <source>
        <dbReference type="Proteomes" id="UP001054821"/>
    </source>
</evidence>
<reference evidence="2 3" key="1">
    <citation type="journal article" date="2022" name="G3 (Bethesda)">
        <title>Whole-genome sequence and methylome profiling of the almond [Prunus dulcis (Mill.) D.A. Webb] cultivar 'Nonpareil'.</title>
        <authorList>
            <person name="D'Amico-Willman K.M."/>
            <person name="Ouma W.Z."/>
            <person name="Meulia T."/>
            <person name="Sideli G.M."/>
            <person name="Gradziel T.M."/>
            <person name="Fresnedo-Ramirez J."/>
        </authorList>
    </citation>
    <scope>NUCLEOTIDE SEQUENCE [LARGE SCALE GENOMIC DNA]</scope>
    <source>
        <strain evidence="2">Clone GOH B32 T37-40</strain>
    </source>
</reference>
<protein>
    <submittedName>
        <fullName evidence="2">Uncharacterized protein</fullName>
    </submittedName>
</protein>